<evidence type="ECO:0000256" key="3">
    <source>
        <dbReference type="ARBA" id="ARBA00004496"/>
    </source>
</evidence>
<accession>A0A8W8LDH2</accession>
<dbReference type="GO" id="GO:0005829">
    <property type="term" value="C:cytosol"/>
    <property type="evidence" value="ECO:0007669"/>
    <property type="project" value="TreeGrafter"/>
</dbReference>
<dbReference type="GO" id="GO:0005524">
    <property type="term" value="F:ATP binding"/>
    <property type="evidence" value="ECO:0007669"/>
    <property type="project" value="UniProtKB-KW"/>
</dbReference>
<dbReference type="Gene3D" id="3.90.190.20">
    <property type="entry name" value="Mur ligase, C-terminal domain"/>
    <property type="match status" value="1"/>
</dbReference>
<dbReference type="AlphaFoldDB" id="A0A8W8LDH2"/>
<dbReference type="PROSITE" id="PS01011">
    <property type="entry name" value="FOLYLPOLYGLU_SYNT_1"/>
    <property type="match status" value="1"/>
</dbReference>
<feature type="binding site" evidence="19">
    <location>
        <position position="184"/>
    </location>
    <ligand>
        <name>Mg(2+)</name>
        <dbReference type="ChEBI" id="CHEBI:18420"/>
        <label>1</label>
    </ligand>
</feature>
<dbReference type="NCBIfam" id="TIGR01499">
    <property type="entry name" value="folC"/>
    <property type="match status" value="1"/>
</dbReference>
<keyword evidence="8 17" id="KW-0436">Ligase</keyword>
<keyword evidence="15" id="KW-0472">Membrane</keyword>
<dbReference type="FunFam" id="3.40.1190.10:FF:000020">
    <property type="entry name" value="Folylpolyglutamate synthase"/>
    <property type="match status" value="1"/>
</dbReference>
<evidence type="ECO:0000256" key="7">
    <source>
        <dbReference type="ARBA" id="ARBA00022563"/>
    </source>
</evidence>
<feature type="binding site" evidence="18">
    <location>
        <position position="363"/>
    </location>
    <ligand>
        <name>ATP</name>
        <dbReference type="ChEBI" id="CHEBI:30616"/>
    </ligand>
</feature>
<dbReference type="EC" id="6.3.2.17" evidence="17"/>
<evidence type="ECO:0000256" key="10">
    <source>
        <dbReference type="ARBA" id="ARBA00022741"/>
    </source>
</evidence>
<proteinExistence type="inferred from homology"/>
<evidence type="ECO:0000256" key="18">
    <source>
        <dbReference type="PIRSR" id="PIRSR038895-1"/>
    </source>
</evidence>
<comment type="similarity">
    <text evidence="5 17">Belongs to the folylpolyglutamate synthase family.</text>
</comment>
<dbReference type="PROSITE" id="PS01012">
    <property type="entry name" value="FOLYLPOLYGLU_SYNT_2"/>
    <property type="match status" value="1"/>
</dbReference>
<keyword evidence="22" id="KW-1185">Reference proteome</keyword>
<dbReference type="GO" id="GO:0006730">
    <property type="term" value="P:one-carbon metabolic process"/>
    <property type="evidence" value="ECO:0007669"/>
    <property type="project" value="UniProtKB-KW"/>
</dbReference>
<evidence type="ECO:0000256" key="5">
    <source>
        <dbReference type="ARBA" id="ARBA00008276"/>
    </source>
</evidence>
<keyword evidence="10 18" id="KW-0547">Nucleotide-binding</keyword>
<keyword evidence="9 19" id="KW-0479">Metal-binding</keyword>
<name>A0A8W8LDH2_MAGGI</name>
<dbReference type="GO" id="GO:0005759">
    <property type="term" value="C:mitochondrial matrix"/>
    <property type="evidence" value="ECO:0007669"/>
    <property type="project" value="UniProtKB-SubCell"/>
</dbReference>
<keyword evidence="12 18" id="KW-0067">ATP-binding</keyword>
<dbReference type="EnsemblMetazoa" id="G27499.5">
    <property type="protein sequence ID" value="G27499.5:cds"/>
    <property type="gene ID" value="G27499"/>
</dbReference>
<dbReference type="SUPFAM" id="SSF53244">
    <property type="entry name" value="MurD-like peptide ligases, peptide-binding domain"/>
    <property type="match status" value="1"/>
</dbReference>
<evidence type="ECO:0000256" key="4">
    <source>
        <dbReference type="ARBA" id="ARBA00005150"/>
    </source>
</evidence>
<evidence type="ECO:0000256" key="15">
    <source>
        <dbReference type="ARBA" id="ARBA00023136"/>
    </source>
</evidence>
<dbReference type="InterPro" id="IPR036565">
    <property type="entry name" value="Mur-like_cat_sf"/>
</dbReference>
<keyword evidence="14" id="KW-0496">Mitochondrion</keyword>
<dbReference type="GO" id="GO:0046872">
    <property type="term" value="F:metal ion binding"/>
    <property type="evidence" value="ECO:0007669"/>
    <property type="project" value="UniProtKB-KW"/>
</dbReference>
<dbReference type="InterPro" id="IPR023600">
    <property type="entry name" value="Folylpolyglutamate_synth_euk"/>
</dbReference>
<evidence type="ECO:0000256" key="19">
    <source>
        <dbReference type="PIRSR" id="PIRSR038895-2"/>
    </source>
</evidence>
<evidence type="ECO:0000256" key="16">
    <source>
        <dbReference type="ARBA" id="ARBA00047493"/>
    </source>
</evidence>
<dbReference type="PANTHER" id="PTHR11136">
    <property type="entry name" value="FOLYLPOLYGLUTAMATE SYNTHASE-RELATED"/>
    <property type="match status" value="1"/>
</dbReference>
<dbReference type="PIRSF" id="PIRSF038895">
    <property type="entry name" value="FPGS"/>
    <property type="match status" value="1"/>
</dbReference>
<evidence type="ECO:0000256" key="9">
    <source>
        <dbReference type="ARBA" id="ARBA00022723"/>
    </source>
</evidence>
<protein>
    <recommendedName>
        <fullName evidence="17">Folylpolyglutamate synthase</fullName>
        <ecNumber evidence="17">6.3.2.17</ecNumber>
    </recommendedName>
    <alternativeName>
        <fullName evidence="17">Folylpoly-gamma-glutamate synthetase</fullName>
    </alternativeName>
    <alternativeName>
        <fullName evidence="17">Tetrahydrofolylpolyglutamate synthase</fullName>
    </alternativeName>
</protein>
<organism evidence="21 22">
    <name type="scientific">Magallana gigas</name>
    <name type="common">Pacific oyster</name>
    <name type="synonym">Crassostrea gigas</name>
    <dbReference type="NCBI Taxonomy" id="29159"/>
    <lineage>
        <taxon>Eukaryota</taxon>
        <taxon>Metazoa</taxon>
        <taxon>Spiralia</taxon>
        <taxon>Lophotrochozoa</taxon>
        <taxon>Mollusca</taxon>
        <taxon>Bivalvia</taxon>
        <taxon>Autobranchia</taxon>
        <taxon>Pteriomorphia</taxon>
        <taxon>Ostreida</taxon>
        <taxon>Ostreoidea</taxon>
        <taxon>Ostreidae</taxon>
        <taxon>Magallana</taxon>
    </lineage>
</organism>
<keyword evidence="11" id="KW-0999">Mitochondrion inner membrane</keyword>
<feature type="binding site" evidence="19">
    <location>
        <position position="212"/>
    </location>
    <ligand>
        <name>Mg(2+)</name>
        <dbReference type="ChEBI" id="CHEBI:18420"/>
        <label>1</label>
    </ligand>
</feature>
<feature type="binding site" evidence="18">
    <location>
        <position position="349"/>
    </location>
    <ligand>
        <name>ATP</name>
        <dbReference type="ChEBI" id="CHEBI:30616"/>
    </ligand>
</feature>
<comment type="subcellular location">
    <subcellularLocation>
        <location evidence="3">Cytoplasm</location>
    </subcellularLocation>
    <subcellularLocation>
        <location evidence="1">Mitochondrion inner membrane</location>
    </subcellularLocation>
    <subcellularLocation>
        <location evidence="2">Mitochondrion matrix</location>
    </subcellularLocation>
</comment>
<sequence length="575" mass="63749">MTTKFLRSLSSVASSAEINKKYEVWRRTQEAVTKLNTLQSNAQTLEKIRKQGGKRSEQNVPNMIKFAERVGISLDDVDKLSIIHVSGTKGKGSTCAFCESILRHQGYKTGFFSSPHLVEVRERFRIDGIPISREKFTNYFWDVLGKLEKTKKSAEDPMPAYFAFLTVMSLHVFLKEKVDVAIMEVGIGGQYDSTNLVRKPVVCGVSSLGLDHTSILGETIDKIAWHKAGIFKPGVPAFTSLQQEAALNVLQNRAKEIGCPLTIVPSLPMLDSNGDDITLGISGTMQRHNAALAVQLCKVWTDSRQKDQSQQEAPSEDDNNHQFILNHTEVKTLPTAVTEGLRQCRWDGRDQRIHKTGVSYYLDGAHTLESVQQCIEWFKTSSAEESKQISGRVIRILLFNSTGDREANVLIEPLVDCGFDAAVFCPNILFSTSNTVDATNLTVTKESQLNRVLANMLLFERLAVKKLQQQKHEKESTQTDTSCSAAKKSKLDNDSLENGDNSQHTVCMIEDSVITKDFPCISSALTWATQGREPNTSLQSFTEVPSKLRNAEHIQILVTGSIHLVGGVIGLIGSE</sequence>
<evidence type="ECO:0000256" key="17">
    <source>
        <dbReference type="PIRNR" id="PIRNR038895"/>
    </source>
</evidence>
<dbReference type="GO" id="GO:0005743">
    <property type="term" value="C:mitochondrial inner membrane"/>
    <property type="evidence" value="ECO:0007669"/>
    <property type="project" value="UniProtKB-SubCell"/>
</dbReference>
<evidence type="ECO:0000256" key="2">
    <source>
        <dbReference type="ARBA" id="ARBA00004305"/>
    </source>
</evidence>
<dbReference type="PANTHER" id="PTHR11136:SF5">
    <property type="entry name" value="FOLYLPOLYGLUTAMATE SYNTHASE, MITOCHONDRIAL"/>
    <property type="match status" value="1"/>
</dbReference>
<feature type="binding site" evidence="19">
    <location>
        <position position="114"/>
    </location>
    <ligand>
        <name>Mg(2+)</name>
        <dbReference type="ChEBI" id="CHEBI:18420"/>
        <label>1</label>
    </ligand>
</feature>
<comment type="cofactor">
    <cofactor evidence="17">
        <name>a monovalent cation</name>
        <dbReference type="ChEBI" id="CHEBI:60242"/>
    </cofactor>
    <text evidence="17">A monovalent cation.</text>
</comment>
<evidence type="ECO:0000313" key="22">
    <source>
        <dbReference type="Proteomes" id="UP000005408"/>
    </source>
</evidence>
<comment type="function">
    <text evidence="17">Catalyzes conversion of folates to polyglutamate derivatives allowing concentration of folate compounds in the cell and the intracellular retention of these cofactors, which are important substrates for most of the folate-dependent enzymes that are involved in one-carbon transfer reactions involved in purine, pyrimidine and amino acid synthesis.</text>
</comment>
<evidence type="ECO:0000256" key="13">
    <source>
        <dbReference type="ARBA" id="ARBA00022842"/>
    </source>
</evidence>
<dbReference type="Gene3D" id="3.40.1190.10">
    <property type="entry name" value="Mur-like, catalytic domain"/>
    <property type="match status" value="1"/>
</dbReference>
<evidence type="ECO:0000313" key="21">
    <source>
        <dbReference type="EnsemblMetazoa" id="G27499.5:cds"/>
    </source>
</evidence>
<evidence type="ECO:0000256" key="11">
    <source>
        <dbReference type="ARBA" id="ARBA00022792"/>
    </source>
</evidence>
<evidence type="ECO:0000256" key="20">
    <source>
        <dbReference type="SAM" id="MobiDB-lite"/>
    </source>
</evidence>
<dbReference type="Proteomes" id="UP000005408">
    <property type="component" value="Unassembled WGS sequence"/>
</dbReference>
<evidence type="ECO:0000256" key="6">
    <source>
        <dbReference type="ARBA" id="ARBA00022490"/>
    </source>
</evidence>
<dbReference type="GO" id="GO:0004326">
    <property type="term" value="F:tetrahydrofolylpolyglutamate synthase activity"/>
    <property type="evidence" value="ECO:0007669"/>
    <property type="project" value="UniProtKB-EC"/>
</dbReference>
<evidence type="ECO:0000256" key="12">
    <source>
        <dbReference type="ARBA" id="ARBA00022840"/>
    </source>
</evidence>
<dbReference type="InterPro" id="IPR036615">
    <property type="entry name" value="Mur_ligase_C_dom_sf"/>
</dbReference>
<keyword evidence="7 17" id="KW-0554">One-carbon metabolism</keyword>
<feature type="region of interest" description="Disordered" evidence="20">
    <location>
        <begin position="470"/>
        <end position="498"/>
    </location>
</feature>
<evidence type="ECO:0000256" key="8">
    <source>
        <dbReference type="ARBA" id="ARBA00022598"/>
    </source>
</evidence>
<evidence type="ECO:0000256" key="14">
    <source>
        <dbReference type="ARBA" id="ARBA00023128"/>
    </source>
</evidence>
<comment type="pathway">
    <text evidence="4 17">Cofactor biosynthesis; tetrahydrofolylpolyglutamate biosynthesis.</text>
</comment>
<keyword evidence="6" id="KW-0963">Cytoplasm</keyword>
<comment type="catalytic activity">
    <reaction evidence="16 17">
        <text>(6S)-5,6,7,8-tetrahydrofolyl-(gamma-L-Glu)(n) + L-glutamate + ATP = (6S)-5,6,7,8-tetrahydrofolyl-(gamma-L-Glu)(n+1) + ADP + phosphate + H(+)</text>
        <dbReference type="Rhea" id="RHEA:10580"/>
        <dbReference type="Rhea" id="RHEA-COMP:14738"/>
        <dbReference type="Rhea" id="RHEA-COMP:14740"/>
        <dbReference type="ChEBI" id="CHEBI:15378"/>
        <dbReference type="ChEBI" id="CHEBI:29985"/>
        <dbReference type="ChEBI" id="CHEBI:30616"/>
        <dbReference type="ChEBI" id="CHEBI:43474"/>
        <dbReference type="ChEBI" id="CHEBI:141005"/>
        <dbReference type="ChEBI" id="CHEBI:456216"/>
        <dbReference type="EC" id="6.3.2.17"/>
    </reaction>
</comment>
<dbReference type="SUPFAM" id="SSF53623">
    <property type="entry name" value="MurD-like peptide ligases, catalytic domain"/>
    <property type="match status" value="1"/>
</dbReference>
<dbReference type="InterPro" id="IPR018109">
    <property type="entry name" value="Folylpolyglutamate_synth_CS"/>
</dbReference>
<keyword evidence="13 19" id="KW-0460">Magnesium</keyword>
<dbReference type="InterPro" id="IPR001645">
    <property type="entry name" value="Folylpolyglutamate_synth"/>
</dbReference>
<reference evidence="21" key="1">
    <citation type="submission" date="2022-08" db="UniProtKB">
        <authorList>
            <consortium name="EnsemblMetazoa"/>
        </authorList>
    </citation>
    <scope>IDENTIFICATION</scope>
    <source>
        <strain evidence="21">05x7-T-G4-1.051#20</strain>
    </source>
</reference>
<evidence type="ECO:0000256" key="1">
    <source>
        <dbReference type="ARBA" id="ARBA00004273"/>
    </source>
</evidence>